<comment type="caution">
    <text evidence="4">The sequence shown here is derived from an EMBL/GenBank/DDBJ whole genome shotgun (WGS) entry which is preliminary data.</text>
</comment>
<dbReference type="Gene3D" id="3.40.50.980">
    <property type="match status" value="2"/>
</dbReference>
<gene>
    <name evidence="4" type="ORF">HNR67_003449</name>
</gene>
<evidence type="ECO:0000313" key="5">
    <source>
        <dbReference type="Proteomes" id="UP000533598"/>
    </source>
</evidence>
<dbReference type="CDD" id="cd05920">
    <property type="entry name" value="23DHB-AMP_lg"/>
    <property type="match status" value="1"/>
</dbReference>
<dbReference type="GO" id="GO:0016878">
    <property type="term" value="F:acid-thiol ligase activity"/>
    <property type="evidence" value="ECO:0007669"/>
    <property type="project" value="UniProtKB-ARBA"/>
</dbReference>
<dbReference type="Pfam" id="PF13193">
    <property type="entry name" value="AMP-binding_C"/>
    <property type="match status" value="1"/>
</dbReference>
<reference evidence="4 5" key="1">
    <citation type="submission" date="2020-08" db="EMBL/GenBank/DDBJ databases">
        <title>Sequencing the genomes of 1000 actinobacteria strains.</title>
        <authorList>
            <person name="Klenk H.-P."/>
        </authorList>
    </citation>
    <scope>NUCLEOTIDE SEQUENCE [LARGE SCALE GENOMIC DNA]</scope>
    <source>
        <strain evidence="4 5">DSM 44230</strain>
    </source>
</reference>
<organism evidence="4 5">
    <name type="scientific">Crossiella cryophila</name>
    <dbReference type="NCBI Taxonomy" id="43355"/>
    <lineage>
        <taxon>Bacteria</taxon>
        <taxon>Bacillati</taxon>
        <taxon>Actinomycetota</taxon>
        <taxon>Actinomycetes</taxon>
        <taxon>Pseudonocardiales</taxon>
        <taxon>Pseudonocardiaceae</taxon>
        <taxon>Crossiella</taxon>
    </lineage>
</organism>
<dbReference type="EMBL" id="JACHMH010000001">
    <property type="protein sequence ID" value="MBB4677331.1"/>
    <property type="molecule type" value="Genomic_DNA"/>
</dbReference>
<dbReference type="InterPro" id="IPR025110">
    <property type="entry name" value="AMP-bd_C"/>
</dbReference>
<evidence type="ECO:0000259" key="2">
    <source>
        <dbReference type="Pfam" id="PF00501"/>
    </source>
</evidence>
<dbReference type="PANTHER" id="PTHR43767:SF1">
    <property type="entry name" value="NONRIBOSOMAL PEPTIDE SYNTHASE PES1 (EUROFUNG)-RELATED"/>
    <property type="match status" value="1"/>
</dbReference>
<dbReference type="RefSeq" id="WP_185003296.1">
    <property type="nucleotide sequence ID" value="NZ_BAAAUI010000032.1"/>
</dbReference>
<protein>
    <submittedName>
        <fullName evidence="4">Mycobactin salicyl-AMP ligase</fullName>
        <ecNumber evidence="4">6.3.2.-</ecNumber>
    </submittedName>
</protein>
<dbReference type="Gene3D" id="2.30.38.10">
    <property type="entry name" value="Luciferase, Domain 3"/>
    <property type="match status" value="1"/>
</dbReference>
<evidence type="ECO:0000313" key="4">
    <source>
        <dbReference type="EMBL" id="MBB4677331.1"/>
    </source>
</evidence>
<dbReference type="EC" id="6.3.2.-" evidence="4"/>
<dbReference type="InterPro" id="IPR050237">
    <property type="entry name" value="ATP-dep_AMP-bd_enzyme"/>
</dbReference>
<proteinExistence type="predicted"/>
<accession>A0A7W7FSR6</accession>
<dbReference type="Gene3D" id="3.30.300.30">
    <property type="match status" value="1"/>
</dbReference>
<name>A0A7W7FSR6_9PSEU</name>
<dbReference type="InterPro" id="IPR000873">
    <property type="entry name" value="AMP-dep_synth/lig_dom"/>
</dbReference>
<dbReference type="InterPro" id="IPR045851">
    <property type="entry name" value="AMP-bd_C_sf"/>
</dbReference>
<dbReference type="FunFam" id="2.30.38.10:FF:000003">
    <property type="entry name" value="Vibriobactin-specific 2,3-dihydroxybenzoate-AMP ligase"/>
    <property type="match status" value="1"/>
</dbReference>
<keyword evidence="5" id="KW-1185">Reference proteome</keyword>
<evidence type="ECO:0000256" key="1">
    <source>
        <dbReference type="ARBA" id="ARBA00022598"/>
    </source>
</evidence>
<keyword evidence="1 4" id="KW-0436">Ligase</keyword>
<evidence type="ECO:0000259" key="3">
    <source>
        <dbReference type="Pfam" id="PF13193"/>
    </source>
</evidence>
<dbReference type="SUPFAM" id="SSF56801">
    <property type="entry name" value="Acetyl-CoA synthetase-like"/>
    <property type="match status" value="1"/>
</dbReference>
<dbReference type="PANTHER" id="PTHR43767">
    <property type="entry name" value="LONG-CHAIN-FATTY-ACID--COA LIGASE"/>
    <property type="match status" value="1"/>
</dbReference>
<feature type="domain" description="AMP-binding enzyme C-terminal" evidence="3">
    <location>
        <begin position="451"/>
        <end position="526"/>
    </location>
</feature>
<dbReference type="AlphaFoldDB" id="A0A7W7FSR6"/>
<dbReference type="Pfam" id="PF00501">
    <property type="entry name" value="AMP-binding"/>
    <property type="match status" value="1"/>
</dbReference>
<feature type="domain" description="AMP-dependent synthetase/ligase" evidence="2">
    <location>
        <begin position="38"/>
        <end position="400"/>
    </location>
</feature>
<sequence length="539" mass="57827">MTENQSTLDGFVPWPDEYARRYREAGHWQDVPIGELLRDWAFRHGDRTALVDGDRKISYAQLDATADRMAAGLLGLGIAPGDRVVVQLPNVAEFVVLLFALLRVGAVPALTLPAHRSHEIGHLAELAEAVAYVIPDTFGGFDYRGLAREVVARVPSVKHVLVLGDPGDVGIPLSTVDADLVDLPEVNPADVAVLLVSGGTTGLPKLIPRTHNDYAYNARASAEVCELTQDDVYLVALPVAHNFPLACPGVLGILGVGGSAVFLSDPSPDNAFPLIERTGATVTALVPPLAMLWGQATEWEDGDLSSLRLLQVGGAKLAPEPARALPGQLDCRLQQVFGMAEGLLNYTRADDDDEIVAISQGRPLSAEDELRVVDAEGDDVPAGETGELLVRGPYTIRGYYRAAKHNETAITPDGYYRSGDLVRQLPSGHLIVTGRVKEVINRGGENVSAEELEEHLLAHPGIRQVAVIPVPDDMLGERVCAVIVPEGEAPALRELKTFLTGRGLAQYKLPDLLELAADLPRTAVGKIDKREVAARLAKP</sequence>
<dbReference type="Proteomes" id="UP000533598">
    <property type="component" value="Unassembled WGS sequence"/>
</dbReference>